<gene>
    <name evidence="3" type="primary">EOG090X0CKL</name>
</gene>
<dbReference type="InterPro" id="IPR009724">
    <property type="entry name" value="TMEM70"/>
</dbReference>
<dbReference type="AlphaFoldDB" id="A0A4Y7LZT2"/>
<protein>
    <submittedName>
        <fullName evidence="3">EOG090X0CKL</fullName>
    </submittedName>
</protein>
<reference evidence="3" key="1">
    <citation type="submission" date="2018-08" db="EMBL/GenBank/DDBJ databases">
        <authorList>
            <person name="Cornetti L."/>
        </authorList>
    </citation>
    <scope>NUCLEOTIDE SEQUENCE</scope>
    <source>
        <strain evidence="3">ZW-BAR-1</strain>
    </source>
</reference>
<keyword evidence="2" id="KW-0472">Membrane</keyword>
<dbReference type="GO" id="GO:0031966">
    <property type="term" value="C:mitochondrial membrane"/>
    <property type="evidence" value="ECO:0007669"/>
    <property type="project" value="TreeGrafter"/>
</dbReference>
<dbReference type="InterPro" id="IPR045325">
    <property type="entry name" value="TMEM70/TMEM186/TMEM223"/>
</dbReference>
<evidence type="ECO:0000256" key="2">
    <source>
        <dbReference type="SAM" id="Phobius"/>
    </source>
</evidence>
<proteinExistence type="evidence at transcript level"/>
<dbReference type="EMBL" id="LR004802">
    <property type="protein sequence ID" value="SVE74421.1"/>
    <property type="molecule type" value="mRNA"/>
</dbReference>
<organism evidence="3">
    <name type="scientific">Daphnia barbata</name>
    <dbReference type="NCBI Taxonomy" id="414587"/>
    <lineage>
        <taxon>Eukaryota</taxon>
        <taxon>Metazoa</taxon>
        <taxon>Ecdysozoa</taxon>
        <taxon>Arthropoda</taxon>
        <taxon>Crustacea</taxon>
        <taxon>Branchiopoda</taxon>
        <taxon>Diplostraca</taxon>
        <taxon>Cladocera</taxon>
        <taxon>Anomopoda</taxon>
        <taxon>Daphniidae</taxon>
        <taxon>Daphnia</taxon>
    </lineage>
</organism>
<feature type="transmembrane region" description="Helical" evidence="2">
    <location>
        <begin position="99"/>
        <end position="116"/>
    </location>
</feature>
<name>A0A4Y7LZT2_9CRUS</name>
<dbReference type="Pfam" id="PF06979">
    <property type="entry name" value="TMEM70"/>
    <property type="match status" value="1"/>
</dbReference>
<dbReference type="PANTHER" id="PTHR13281:SF0">
    <property type="entry name" value="TRANSMEMBRANE PROTEIN 70, MITOCHONDRIAL"/>
    <property type="match status" value="1"/>
</dbReference>
<evidence type="ECO:0000313" key="3">
    <source>
        <dbReference type="EMBL" id="SVE74421.1"/>
    </source>
</evidence>
<comment type="similarity">
    <text evidence="1">Belongs to the TMEM70 family.</text>
</comment>
<sequence>MIQATYQLVSHHFFINHKMLIAGDDLLGFVFTQEAVVDVNGLNTRRVFTLLKSLVQKGSTDGGIDSAAYQHEHDLITPNHVPHQIYEGALTKQVRAVKTFSFGTSLIGVGMQPMLYEHMSAPESSLPLMVALYSAVGIFTFVTPFLIHFVTKKYVTDITFDPTTKEYSASVYRFLPTKRKINFKLEDVSVPDVPGAFTTLCVKNIPVLCSPSDFLYPEHYIKFMGYDKPINYQLRTAKEQDKHSDKS</sequence>
<keyword evidence="2" id="KW-0812">Transmembrane</keyword>
<keyword evidence="2" id="KW-1133">Transmembrane helix</keyword>
<evidence type="ECO:0000256" key="1">
    <source>
        <dbReference type="ARBA" id="ARBA00005280"/>
    </source>
</evidence>
<dbReference type="PANTHER" id="PTHR13281">
    <property type="entry name" value="TRANSMEMBRANE PROTEIN 70, MITOCHONDRIAL"/>
    <property type="match status" value="1"/>
</dbReference>
<accession>A0A4Y7LZT2</accession>
<feature type="transmembrane region" description="Helical" evidence="2">
    <location>
        <begin position="128"/>
        <end position="150"/>
    </location>
</feature>
<dbReference type="GO" id="GO:0033615">
    <property type="term" value="P:mitochondrial proton-transporting ATP synthase complex assembly"/>
    <property type="evidence" value="ECO:0007669"/>
    <property type="project" value="TreeGrafter"/>
</dbReference>